<dbReference type="OrthoDB" id="56502at2157"/>
<dbReference type="InterPro" id="IPR012015">
    <property type="entry name" value="UCP_HTH_arc"/>
</dbReference>
<protein>
    <submittedName>
        <fullName evidence="2">Crp/Fnr family transcriptional regulator</fullName>
    </submittedName>
</protein>
<proteinExistence type="predicted"/>
<reference evidence="2 3" key="1">
    <citation type="submission" date="2017-11" db="EMBL/GenBank/DDBJ databases">
        <title>Isolation and Characterization of Methanofollis Species from Methane Seep Offshore SW Taiwan.</title>
        <authorList>
            <person name="Teng N.-H."/>
            <person name="Lai M.-C."/>
            <person name="Chen S.-C."/>
        </authorList>
    </citation>
    <scope>NUCLEOTIDE SEQUENCE [LARGE SCALE GENOMIC DNA]</scope>
    <source>
        <strain evidence="2 3">FWC-SCC2</strain>
    </source>
</reference>
<dbReference type="SUPFAM" id="SSF46785">
    <property type="entry name" value="Winged helix' DNA-binding domain"/>
    <property type="match status" value="1"/>
</dbReference>
<dbReference type="InterPro" id="IPR036388">
    <property type="entry name" value="WH-like_DNA-bd_sf"/>
</dbReference>
<dbReference type="GO" id="GO:0003677">
    <property type="term" value="F:DNA binding"/>
    <property type="evidence" value="ECO:0007669"/>
    <property type="project" value="InterPro"/>
</dbReference>
<gene>
    <name evidence="2" type="ORF">CUJ86_10830</name>
</gene>
<dbReference type="InterPro" id="IPR057161">
    <property type="entry name" value="DUF7839"/>
</dbReference>
<dbReference type="InterPro" id="IPR012318">
    <property type="entry name" value="HTH_CRP"/>
</dbReference>
<dbReference type="AlphaFoldDB" id="A0A483CWX0"/>
<dbReference type="Pfam" id="PF25211">
    <property type="entry name" value="DUF7839"/>
    <property type="match status" value="1"/>
</dbReference>
<accession>A0A483CWX0</accession>
<keyword evidence="3" id="KW-1185">Reference proteome</keyword>
<evidence type="ECO:0000313" key="3">
    <source>
        <dbReference type="Proteomes" id="UP000292580"/>
    </source>
</evidence>
<dbReference type="PIRSF" id="PIRSF004955">
    <property type="entry name" value="HTH_arch"/>
    <property type="match status" value="1"/>
</dbReference>
<dbReference type="CDD" id="cd00092">
    <property type="entry name" value="HTH_CRP"/>
    <property type="match status" value="1"/>
</dbReference>
<dbReference type="InterPro" id="IPR036390">
    <property type="entry name" value="WH_DNA-bd_sf"/>
</dbReference>
<dbReference type="Proteomes" id="UP000292580">
    <property type="component" value="Unassembled WGS sequence"/>
</dbReference>
<name>A0A483CWX0_9EURY</name>
<dbReference type="Pfam" id="PF13412">
    <property type="entry name" value="HTH_24"/>
    <property type="match status" value="1"/>
</dbReference>
<dbReference type="GO" id="GO:0006355">
    <property type="term" value="P:regulation of DNA-templated transcription"/>
    <property type="evidence" value="ECO:0007669"/>
    <property type="project" value="InterPro"/>
</dbReference>
<dbReference type="PANTHER" id="PTHR43704">
    <property type="entry name" value="BSR5907 PROTEIN"/>
    <property type="match status" value="1"/>
</dbReference>
<comment type="caution">
    <text evidence="2">The sequence shown here is derived from an EMBL/GenBank/DDBJ whole genome shotgun (WGS) entry which is preliminary data.</text>
</comment>
<feature type="domain" description="HTH crp-type" evidence="1">
    <location>
        <begin position="28"/>
        <end position="77"/>
    </location>
</feature>
<dbReference type="EMBL" id="PGCL01000006">
    <property type="protein sequence ID" value="TAJ43476.1"/>
    <property type="molecule type" value="Genomic_DNA"/>
</dbReference>
<dbReference type="PANTHER" id="PTHR43704:SF2">
    <property type="entry name" value="HTH CRP-TYPE DOMAIN-CONTAINING PROTEIN"/>
    <property type="match status" value="1"/>
</dbReference>
<sequence>MPTPPDEDPLSTLLRSKREITRFQILVEVAEHQPAVRQQEVAEKMGVTPQAVSEYIRELAEDGYISAYGRGRYEVTKEGIEWVLSTAEVLESYARHVTRDVIQKVRVWPAIAAEPLKVGDRAGVYMKDGWLYAGKDEQSAMGEVIADAEAGSDVGIARLSGLIDHTEGSVHVLKVPRIERGGSRKVDLDGLLQVLDGVDVVGIAGLEAAVTLRAAGREADISFGSREGVIEAAFHGVECAILIVDEEFTDFLKRLETAGLNYVIHDLIIP</sequence>
<organism evidence="2 3">
    <name type="scientific">Methanofollis fontis</name>
    <dbReference type="NCBI Taxonomy" id="2052832"/>
    <lineage>
        <taxon>Archaea</taxon>
        <taxon>Methanobacteriati</taxon>
        <taxon>Methanobacteriota</taxon>
        <taxon>Stenosarchaea group</taxon>
        <taxon>Methanomicrobia</taxon>
        <taxon>Methanomicrobiales</taxon>
        <taxon>Methanomicrobiaceae</taxon>
        <taxon>Methanofollis</taxon>
    </lineage>
</organism>
<evidence type="ECO:0000259" key="1">
    <source>
        <dbReference type="SMART" id="SM00419"/>
    </source>
</evidence>
<dbReference type="Gene3D" id="1.10.10.10">
    <property type="entry name" value="Winged helix-like DNA-binding domain superfamily/Winged helix DNA-binding domain"/>
    <property type="match status" value="1"/>
</dbReference>
<dbReference type="SMART" id="SM00419">
    <property type="entry name" value="HTH_CRP"/>
    <property type="match status" value="1"/>
</dbReference>
<evidence type="ECO:0000313" key="2">
    <source>
        <dbReference type="EMBL" id="TAJ43476.1"/>
    </source>
</evidence>
<dbReference type="RefSeq" id="WP_130647590.1">
    <property type="nucleotide sequence ID" value="NZ_PGCL01000006.1"/>
</dbReference>